<dbReference type="Gene3D" id="1.20.1260.10">
    <property type="match status" value="1"/>
</dbReference>
<dbReference type="Pfam" id="PF02915">
    <property type="entry name" value="Rubrerythrin"/>
    <property type="match status" value="1"/>
</dbReference>
<dbReference type="InterPro" id="IPR052364">
    <property type="entry name" value="Rubrerythrin"/>
</dbReference>
<keyword evidence="9" id="KW-1185">Reference proteome</keyword>
<evidence type="ECO:0000259" key="7">
    <source>
        <dbReference type="PROSITE" id="PS50905"/>
    </source>
</evidence>
<evidence type="ECO:0000256" key="4">
    <source>
        <dbReference type="ARBA" id="ARBA00022982"/>
    </source>
</evidence>
<dbReference type="PROSITE" id="PS50903">
    <property type="entry name" value="RUBREDOXIN_LIKE"/>
    <property type="match status" value="1"/>
</dbReference>
<dbReference type="InterPro" id="IPR048574">
    <property type="entry name" value="RUBY_RBDX"/>
</dbReference>
<dbReference type="CDD" id="cd00729">
    <property type="entry name" value="rubredoxin_SM"/>
    <property type="match status" value="1"/>
</dbReference>
<dbReference type="InterPro" id="IPR003251">
    <property type="entry name" value="Rr_diiron-bd_dom"/>
</dbReference>
<dbReference type="PANTHER" id="PTHR43865">
    <property type="entry name" value="RUBRERYTHRIN-RELATED"/>
    <property type="match status" value="1"/>
</dbReference>
<dbReference type="PANTHER" id="PTHR43865:SF1">
    <property type="entry name" value="RUBRERYTHRIN-RELATED"/>
    <property type="match status" value="1"/>
</dbReference>
<evidence type="ECO:0000313" key="9">
    <source>
        <dbReference type="Proteomes" id="UP000182569"/>
    </source>
</evidence>
<evidence type="ECO:0000256" key="3">
    <source>
        <dbReference type="ARBA" id="ARBA00022723"/>
    </source>
</evidence>
<feature type="domain" description="Ferritin-like diiron" evidence="7">
    <location>
        <begin position="2"/>
        <end position="133"/>
    </location>
</feature>
<dbReference type="InterPro" id="IPR009040">
    <property type="entry name" value="Ferritin-like_diiron"/>
</dbReference>
<dbReference type="STRING" id="1552.A7L45_02595"/>
<dbReference type="Proteomes" id="UP000182569">
    <property type="component" value="Chromosome"/>
</dbReference>
<organism evidence="8 9">
    <name type="scientific">Clostridium estertheticum subsp. estertheticum</name>
    <dbReference type="NCBI Taxonomy" id="1552"/>
    <lineage>
        <taxon>Bacteria</taxon>
        <taxon>Bacillati</taxon>
        <taxon>Bacillota</taxon>
        <taxon>Clostridia</taxon>
        <taxon>Eubacteriales</taxon>
        <taxon>Clostridiaceae</taxon>
        <taxon>Clostridium</taxon>
    </lineage>
</organism>
<keyword evidence="4" id="KW-0249">Electron transport</keyword>
<evidence type="ECO:0000313" key="8">
    <source>
        <dbReference type="EMBL" id="APC39033.1"/>
    </source>
</evidence>
<dbReference type="RefSeq" id="WP_071611330.1">
    <property type="nucleotide sequence ID" value="NZ_CP015756.1"/>
</dbReference>
<dbReference type="KEGG" id="ceu:A7L45_02595"/>
<dbReference type="PROSITE" id="PS50905">
    <property type="entry name" value="FERRITIN_LIKE"/>
    <property type="match status" value="1"/>
</dbReference>
<name>A0A1J0GCF7_9CLOT</name>
<dbReference type="CDD" id="cd01041">
    <property type="entry name" value="Rubrerythrin"/>
    <property type="match status" value="1"/>
</dbReference>
<evidence type="ECO:0000256" key="1">
    <source>
        <dbReference type="ARBA" id="ARBA00001965"/>
    </source>
</evidence>
<evidence type="ECO:0000256" key="2">
    <source>
        <dbReference type="ARBA" id="ARBA00022448"/>
    </source>
</evidence>
<dbReference type="SUPFAM" id="SSF47240">
    <property type="entry name" value="Ferritin-like"/>
    <property type="match status" value="1"/>
</dbReference>
<dbReference type="Pfam" id="PF21349">
    <property type="entry name" value="RUBY_RBDX"/>
    <property type="match status" value="1"/>
</dbReference>
<protein>
    <submittedName>
        <fullName evidence="8">Rubrerythrin</fullName>
    </submittedName>
</protein>
<gene>
    <name evidence="8" type="ORF">A7L45_02595</name>
</gene>
<keyword evidence="3" id="KW-0479">Metal-binding</keyword>
<dbReference type="InterPro" id="IPR024934">
    <property type="entry name" value="Rubredoxin-like_dom"/>
</dbReference>
<accession>A0A1J0GCF7</accession>
<proteinExistence type="predicted"/>
<dbReference type="InterPro" id="IPR009078">
    <property type="entry name" value="Ferritin-like_SF"/>
</dbReference>
<keyword evidence="2" id="KW-0813">Transport</keyword>
<reference evidence="9" key="1">
    <citation type="journal article" date="2016" name="Front. Microbiol.">
        <title>Complete Genome Sequence of Clostridium estertheticum DSM 8809, a Microbe Identified in Spoiled Vacuum Packed Beef.</title>
        <authorList>
            <person name="Yu Z."/>
            <person name="Gunn L."/>
            <person name="Brennan E."/>
            <person name="Reid R."/>
            <person name="Wall P.G."/>
            <person name="Gaora O.P."/>
            <person name="Hurley D."/>
            <person name="Bolton D."/>
            <person name="Fanning S."/>
        </authorList>
    </citation>
    <scope>NUCLEOTIDE SEQUENCE [LARGE SCALE GENOMIC DNA]</scope>
    <source>
        <strain evidence="9">DSM 8809</strain>
    </source>
</reference>
<evidence type="ECO:0000256" key="5">
    <source>
        <dbReference type="ARBA" id="ARBA00023004"/>
    </source>
</evidence>
<dbReference type="OrthoDB" id="9799749at2"/>
<comment type="cofactor">
    <cofactor evidence="1">
        <name>Fe(3+)</name>
        <dbReference type="ChEBI" id="CHEBI:29034"/>
    </cofactor>
</comment>
<dbReference type="Gene3D" id="2.20.28.10">
    <property type="match status" value="1"/>
</dbReference>
<sequence length="179" mass="20906">MQLNGSKTERNLLSTFAGESRARNKYTSYAEKAENEGYEYIASIFEATANNEKAHAREVFNRFLKMNKNTADNLKDSAEGEAHESNNLYKQFEKEARAEGFTEIANFYKELQEVEGNHEMRFMKIYENLEAGMIFKRNTDVKWQCMNCGYIHIGKEAPAFCPLCKFPRAYFKIYCEDYK</sequence>
<dbReference type="EMBL" id="CP015756">
    <property type="protein sequence ID" value="APC39033.1"/>
    <property type="molecule type" value="Genomic_DNA"/>
</dbReference>
<evidence type="ECO:0000259" key="6">
    <source>
        <dbReference type="PROSITE" id="PS50903"/>
    </source>
</evidence>
<dbReference type="GO" id="GO:0016491">
    <property type="term" value="F:oxidoreductase activity"/>
    <property type="evidence" value="ECO:0007669"/>
    <property type="project" value="InterPro"/>
</dbReference>
<feature type="domain" description="Rubredoxin-like" evidence="6">
    <location>
        <begin position="140"/>
        <end position="174"/>
    </location>
</feature>
<dbReference type="InterPro" id="IPR012347">
    <property type="entry name" value="Ferritin-like"/>
</dbReference>
<dbReference type="AlphaFoldDB" id="A0A1J0GCF7"/>
<keyword evidence="5" id="KW-0408">Iron</keyword>
<dbReference type="SUPFAM" id="SSF57802">
    <property type="entry name" value="Rubredoxin-like"/>
    <property type="match status" value="1"/>
</dbReference>
<dbReference type="GO" id="GO:0005506">
    <property type="term" value="F:iron ion binding"/>
    <property type="evidence" value="ECO:0007669"/>
    <property type="project" value="InterPro"/>
</dbReference>
<dbReference type="NCBIfam" id="NF045767">
    <property type="entry name" value="RuberyRbr"/>
    <property type="match status" value="1"/>
</dbReference>